<evidence type="ECO:0000313" key="9">
    <source>
        <dbReference type="Proteomes" id="UP000229916"/>
    </source>
</evidence>
<keyword evidence="5 7" id="KW-0687">Ribonucleoprotein</keyword>
<dbReference type="Pfam" id="PF00297">
    <property type="entry name" value="Ribosomal_L3"/>
    <property type="match status" value="1"/>
</dbReference>
<name>A0A2M7AML8_UNCKA</name>
<dbReference type="GO" id="GO:0006412">
    <property type="term" value="P:translation"/>
    <property type="evidence" value="ECO:0007669"/>
    <property type="project" value="UniProtKB-UniRule"/>
</dbReference>
<keyword evidence="2 7" id="KW-0699">rRNA-binding</keyword>
<evidence type="ECO:0000256" key="2">
    <source>
        <dbReference type="ARBA" id="ARBA00022730"/>
    </source>
</evidence>
<comment type="function">
    <text evidence="7">One of the primary rRNA binding proteins, it binds directly near the 3'-end of the 23S rRNA, where it nucleates assembly of the 50S subunit.</text>
</comment>
<dbReference type="EMBL" id="PEWD01000064">
    <property type="protein sequence ID" value="PIU68638.1"/>
    <property type="molecule type" value="Genomic_DNA"/>
</dbReference>
<dbReference type="AlphaFoldDB" id="A0A2M7AML8"/>
<comment type="subunit">
    <text evidence="7">Part of the 50S ribosomal subunit. Forms a cluster with proteins L14 and L19.</text>
</comment>
<evidence type="ECO:0000256" key="5">
    <source>
        <dbReference type="ARBA" id="ARBA00023274"/>
    </source>
</evidence>
<dbReference type="FunFam" id="3.30.160.810:FF:000001">
    <property type="entry name" value="50S ribosomal protein L3"/>
    <property type="match status" value="1"/>
</dbReference>
<accession>A0A2M7AML8</accession>
<keyword evidence="4 7" id="KW-0689">Ribosomal protein</keyword>
<dbReference type="GO" id="GO:0019843">
    <property type="term" value="F:rRNA binding"/>
    <property type="evidence" value="ECO:0007669"/>
    <property type="project" value="UniProtKB-UniRule"/>
</dbReference>
<evidence type="ECO:0000256" key="6">
    <source>
        <dbReference type="ARBA" id="ARBA00035243"/>
    </source>
</evidence>
<evidence type="ECO:0000256" key="3">
    <source>
        <dbReference type="ARBA" id="ARBA00022884"/>
    </source>
</evidence>
<dbReference type="Gene3D" id="3.30.160.810">
    <property type="match status" value="1"/>
</dbReference>
<dbReference type="InterPro" id="IPR019927">
    <property type="entry name" value="Ribosomal_uL3_bac/org-type"/>
</dbReference>
<gene>
    <name evidence="7" type="primary">rplC</name>
    <name evidence="8" type="ORF">COS81_03100</name>
</gene>
<evidence type="ECO:0000256" key="1">
    <source>
        <dbReference type="ARBA" id="ARBA00006540"/>
    </source>
</evidence>
<organism evidence="8 9">
    <name type="scientific">candidate division WWE3 bacterium CG06_land_8_20_14_3_00_42_16</name>
    <dbReference type="NCBI Taxonomy" id="1975083"/>
    <lineage>
        <taxon>Bacteria</taxon>
        <taxon>Katanobacteria</taxon>
    </lineage>
</organism>
<evidence type="ECO:0000256" key="7">
    <source>
        <dbReference type="HAMAP-Rule" id="MF_01325"/>
    </source>
</evidence>
<dbReference type="GO" id="GO:0022625">
    <property type="term" value="C:cytosolic large ribosomal subunit"/>
    <property type="evidence" value="ECO:0007669"/>
    <property type="project" value="TreeGrafter"/>
</dbReference>
<protein>
    <recommendedName>
        <fullName evidence="6 7">Large ribosomal subunit protein uL3</fullName>
    </recommendedName>
</protein>
<evidence type="ECO:0000313" key="8">
    <source>
        <dbReference type="EMBL" id="PIU68638.1"/>
    </source>
</evidence>
<dbReference type="NCBIfam" id="TIGR03625">
    <property type="entry name" value="L3_bact"/>
    <property type="match status" value="1"/>
</dbReference>
<dbReference type="SUPFAM" id="SSF50447">
    <property type="entry name" value="Translation proteins"/>
    <property type="match status" value="1"/>
</dbReference>
<evidence type="ECO:0000256" key="4">
    <source>
        <dbReference type="ARBA" id="ARBA00022980"/>
    </source>
</evidence>
<dbReference type="PANTHER" id="PTHR11229">
    <property type="entry name" value="50S RIBOSOMAL PROTEIN L3"/>
    <property type="match status" value="1"/>
</dbReference>
<dbReference type="InterPro" id="IPR009000">
    <property type="entry name" value="Transl_B-barrel_sf"/>
</dbReference>
<dbReference type="HAMAP" id="MF_01325_B">
    <property type="entry name" value="Ribosomal_uL3_B"/>
    <property type="match status" value="1"/>
</dbReference>
<keyword evidence="3 7" id="KW-0694">RNA-binding</keyword>
<comment type="caution">
    <text evidence="8">The sequence shown here is derived from an EMBL/GenBank/DDBJ whole genome shotgun (WGS) entry which is preliminary data.</text>
</comment>
<reference evidence="9" key="1">
    <citation type="submission" date="2017-09" db="EMBL/GenBank/DDBJ databases">
        <title>Depth-based differentiation of microbial function through sediment-hosted aquifers and enrichment of novel symbionts in the deep terrestrial subsurface.</title>
        <authorList>
            <person name="Probst A.J."/>
            <person name="Ladd B."/>
            <person name="Jarett J.K."/>
            <person name="Geller-Mcgrath D.E."/>
            <person name="Sieber C.M.K."/>
            <person name="Emerson J.B."/>
            <person name="Anantharaman K."/>
            <person name="Thomas B.C."/>
            <person name="Malmstrom R."/>
            <person name="Stieglmeier M."/>
            <person name="Klingl A."/>
            <person name="Woyke T."/>
            <person name="Ryan C.M."/>
            <person name="Banfield J.F."/>
        </authorList>
    </citation>
    <scope>NUCLEOTIDE SEQUENCE [LARGE SCALE GENOMIC DNA]</scope>
</reference>
<dbReference type="InterPro" id="IPR000597">
    <property type="entry name" value="Ribosomal_uL3"/>
</dbReference>
<dbReference type="Proteomes" id="UP000229916">
    <property type="component" value="Unassembled WGS sequence"/>
</dbReference>
<sequence length="207" mass="22506">MIEGLIGRKIEMSQVFTEEGAAVPVTTLEVGPCIVTQVKTQEKDGYEVCQVGFGNLKPKLLKKPQMGHFKNIKQKPRFLAEFKMIKEGDVKVGQKIHLTEVFQVGEEVCVMGRSKGKGFAGVVKRWGFAGGPKTHGQSDRLRAPGSIGSTTTPGRVYKGKKMAGRMGGKRVTTKGLKVIAIDDKNNLLSISGAVPGHRNAIVYLKKQ</sequence>
<dbReference type="PANTHER" id="PTHR11229:SF16">
    <property type="entry name" value="LARGE RIBOSOMAL SUBUNIT PROTEIN UL3C"/>
    <property type="match status" value="1"/>
</dbReference>
<dbReference type="GO" id="GO:0003735">
    <property type="term" value="F:structural constituent of ribosome"/>
    <property type="evidence" value="ECO:0007669"/>
    <property type="project" value="UniProtKB-UniRule"/>
</dbReference>
<comment type="similarity">
    <text evidence="1 7">Belongs to the universal ribosomal protein uL3 family.</text>
</comment>
<proteinExistence type="inferred from homology"/>
<dbReference type="Gene3D" id="2.40.30.10">
    <property type="entry name" value="Translation factors"/>
    <property type="match status" value="1"/>
</dbReference>
<dbReference type="FunFam" id="2.40.30.10:FF:000004">
    <property type="entry name" value="50S ribosomal protein L3"/>
    <property type="match status" value="1"/>
</dbReference>